<evidence type="ECO:0000259" key="2">
    <source>
        <dbReference type="Pfam" id="PF00535"/>
    </source>
</evidence>
<dbReference type="EMBL" id="CP076022">
    <property type="protein sequence ID" value="QWC10042.1"/>
    <property type="molecule type" value="Genomic_DNA"/>
</dbReference>
<dbReference type="AlphaFoldDB" id="A0A975M519"/>
<dbReference type="Pfam" id="PF00535">
    <property type="entry name" value="Glycos_transf_2"/>
    <property type="match status" value="1"/>
</dbReference>
<dbReference type="CDD" id="cd00761">
    <property type="entry name" value="Glyco_tranf_GTA_type"/>
    <property type="match status" value="1"/>
</dbReference>
<keyword evidence="4" id="KW-1185">Reference proteome</keyword>
<dbReference type="SUPFAM" id="SSF53448">
    <property type="entry name" value="Nucleotide-diphospho-sugar transferases"/>
    <property type="match status" value="1"/>
</dbReference>
<feature type="region of interest" description="Disordered" evidence="1">
    <location>
        <begin position="1"/>
        <end position="25"/>
    </location>
</feature>
<dbReference type="Gene3D" id="3.90.550.10">
    <property type="entry name" value="Spore Coat Polysaccharide Biosynthesis Protein SpsA, Chain A"/>
    <property type="match status" value="1"/>
</dbReference>
<dbReference type="EC" id="2.4.-.-" evidence="3"/>
<evidence type="ECO:0000313" key="4">
    <source>
        <dbReference type="Proteomes" id="UP000676885"/>
    </source>
</evidence>
<keyword evidence="3" id="KW-0328">Glycosyltransferase</keyword>
<dbReference type="GO" id="GO:0016757">
    <property type="term" value="F:glycosyltransferase activity"/>
    <property type="evidence" value="ECO:0007669"/>
    <property type="project" value="UniProtKB-KW"/>
</dbReference>
<dbReference type="InterPro" id="IPR029044">
    <property type="entry name" value="Nucleotide-diphossugar_trans"/>
</dbReference>
<evidence type="ECO:0000313" key="3">
    <source>
        <dbReference type="EMBL" id="QWC10042.1"/>
    </source>
</evidence>
<dbReference type="RefSeq" id="WP_210227195.1">
    <property type="nucleotide sequence ID" value="NZ_CP076022.1"/>
</dbReference>
<protein>
    <submittedName>
        <fullName evidence="3">Glycosyltransferase</fullName>
        <ecNumber evidence="3">2.4.-.-</ecNumber>
    </submittedName>
</protein>
<evidence type="ECO:0000256" key="1">
    <source>
        <dbReference type="SAM" id="MobiDB-lite"/>
    </source>
</evidence>
<organism evidence="3 4">
    <name type="scientific">Arthrobacter jiangjiafuii</name>
    <dbReference type="NCBI Taxonomy" id="2817475"/>
    <lineage>
        <taxon>Bacteria</taxon>
        <taxon>Bacillati</taxon>
        <taxon>Actinomycetota</taxon>
        <taxon>Actinomycetes</taxon>
        <taxon>Micrococcales</taxon>
        <taxon>Micrococcaceae</taxon>
        <taxon>Arthrobacter</taxon>
    </lineage>
</organism>
<reference evidence="3 4" key="1">
    <citation type="submission" date="2021-05" db="EMBL/GenBank/DDBJ databases">
        <title>Novel species in genus Arthrobacter.</title>
        <authorList>
            <person name="Zhang G."/>
        </authorList>
    </citation>
    <scope>NUCLEOTIDE SEQUENCE [LARGE SCALE GENOMIC DNA]</scope>
    <source>
        <strain evidence="4">zg-ZUI227</strain>
    </source>
</reference>
<dbReference type="InterPro" id="IPR050834">
    <property type="entry name" value="Glycosyltransf_2"/>
</dbReference>
<accession>A0A975M519</accession>
<dbReference type="KEGG" id="ajg:KKR91_16625"/>
<dbReference type="InterPro" id="IPR001173">
    <property type="entry name" value="Glyco_trans_2-like"/>
</dbReference>
<dbReference type="PANTHER" id="PTHR43685:SF3">
    <property type="entry name" value="SLR2126 PROTEIN"/>
    <property type="match status" value="1"/>
</dbReference>
<gene>
    <name evidence="3" type="ORF">KKR91_16625</name>
</gene>
<keyword evidence="3" id="KW-0808">Transferase</keyword>
<proteinExistence type="predicted"/>
<feature type="domain" description="Glycosyltransferase 2-like" evidence="2">
    <location>
        <begin position="30"/>
        <end position="149"/>
    </location>
</feature>
<dbReference type="PANTHER" id="PTHR43685">
    <property type="entry name" value="GLYCOSYLTRANSFERASE"/>
    <property type="match status" value="1"/>
</dbReference>
<dbReference type="Proteomes" id="UP000676885">
    <property type="component" value="Chromosome"/>
</dbReference>
<name>A0A975M519_9MICC</name>
<sequence length="293" mass="31806">MSRRWSGDWGAEPDGGVPAERGGTPLPVEVLIPTRERGAELAVTLAGLAAQEEPDFGVLVSDQSPAAASWEHPAAAAMVRVLRAQGRPVRLERNLPVRGLAQQRAHLLEGSRAPMVLFLDDDVWLEPGLLRRLAGALAESGCGFVGSAVQGLSYLQDRRPDEEVSFEPWTGPVEPERIRRGDPGFERWPLHNAANLAHLAAPLELEPGSWLLYKVAWVGACVLFDRRKLLDCGGFGFWTDLPEGHSGEDVAAQWRVMERYGGAGLVPSGAVHLESPTTVRDRSTDAAELMFGQ</sequence>